<dbReference type="OrthoDB" id="2439692at2759"/>
<dbReference type="RefSeq" id="XP_007833751.1">
    <property type="nucleotide sequence ID" value="XM_007835560.1"/>
</dbReference>
<evidence type="ECO:0000313" key="5">
    <source>
        <dbReference type="Proteomes" id="UP000030651"/>
    </source>
</evidence>
<dbReference type="PANTHER" id="PTHR38118">
    <property type="entry name" value="ANCHORED CELL WALL PROTEIN 11-RELATED"/>
    <property type="match status" value="1"/>
</dbReference>
<dbReference type="AlphaFoldDB" id="W3X996"/>
<dbReference type="InParanoid" id="W3X996"/>
<dbReference type="InterPro" id="IPR056124">
    <property type="entry name" value="DUF7707"/>
</dbReference>
<dbReference type="PANTHER" id="PTHR38118:SF2">
    <property type="entry name" value="CDP-ALCOHOL PHOSPHATIDYLTRANSFERASE PROTEIN"/>
    <property type="match status" value="1"/>
</dbReference>
<evidence type="ECO:0000256" key="1">
    <source>
        <dbReference type="SAM" id="MobiDB-lite"/>
    </source>
</evidence>
<reference evidence="5" key="1">
    <citation type="journal article" date="2015" name="BMC Genomics">
        <title>Genomic and transcriptomic analysis of the endophytic fungus Pestalotiopsis fici reveals its lifestyle and high potential for synthesis of natural products.</title>
        <authorList>
            <person name="Wang X."/>
            <person name="Zhang X."/>
            <person name="Liu L."/>
            <person name="Xiang M."/>
            <person name="Wang W."/>
            <person name="Sun X."/>
            <person name="Che Y."/>
            <person name="Guo L."/>
            <person name="Liu G."/>
            <person name="Guo L."/>
            <person name="Wang C."/>
            <person name="Yin W.B."/>
            <person name="Stadler M."/>
            <person name="Zhang X."/>
            <person name="Liu X."/>
        </authorList>
    </citation>
    <scope>NUCLEOTIDE SEQUENCE [LARGE SCALE GENOMIC DNA]</scope>
    <source>
        <strain evidence="5">W106-1 / CGMCC3.15140</strain>
    </source>
</reference>
<evidence type="ECO:0000259" key="3">
    <source>
        <dbReference type="Pfam" id="PF24808"/>
    </source>
</evidence>
<evidence type="ECO:0000256" key="2">
    <source>
        <dbReference type="SAM" id="SignalP"/>
    </source>
</evidence>
<keyword evidence="5" id="KW-1185">Reference proteome</keyword>
<feature type="compositionally biased region" description="Low complexity" evidence="1">
    <location>
        <begin position="129"/>
        <end position="143"/>
    </location>
</feature>
<feature type="domain" description="DUF7707" evidence="3">
    <location>
        <begin position="24"/>
        <end position="126"/>
    </location>
</feature>
<proteinExistence type="predicted"/>
<dbReference type="eggNOG" id="ENOG502S9NN">
    <property type="taxonomic scope" value="Eukaryota"/>
</dbReference>
<feature type="region of interest" description="Disordered" evidence="1">
    <location>
        <begin position="121"/>
        <end position="143"/>
    </location>
</feature>
<dbReference type="OMA" id="KNPCGAQ"/>
<dbReference type="KEGG" id="pfy:PFICI_06979"/>
<dbReference type="Pfam" id="PF24808">
    <property type="entry name" value="DUF7707"/>
    <property type="match status" value="1"/>
</dbReference>
<dbReference type="GeneID" id="19271992"/>
<gene>
    <name evidence="4" type="ORF">PFICI_06979</name>
</gene>
<protein>
    <recommendedName>
        <fullName evidence="3">DUF7707 domain-containing protein</fullName>
    </recommendedName>
</protein>
<dbReference type="EMBL" id="KI912112">
    <property type="protein sequence ID" value="ETS81977.1"/>
    <property type="molecule type" value="Genomic_DNA"/>
</dbReference>
<feature type="signal peptide" evidence="2">
    <location>
        <begin position="1"/>
        <end position="21"/>
    </location>
</feature>
<accession>W3X996</accession>
<name>W3X996_PESFW</name>
<keyword evidence="2" id="KW-0732">Signal</keyword>
<dbReference type="Proteomes" id="UP000030651">
    <property type="component" value="Unassembled WGS sequence"/>
</dbReference>
<evidence type="ECO:0000313" key="4">
    <source>
        <dbReference type="EMBL" id="ETS81977.1"/>
    </source>
</evidence>
<dbReference type="HOGENOM" id="CLU_084512_0_0_1"/>
<feature type="chain" id="PRO_5004835923" description="DUF7707 domain-containing protein" evidence="2">
    <location>
        <begin position="22"/>
        <end position="198"/>
    </location>
</feature>
<organism evidence="4 5">
    <name type="scientific">Pestalotiopsis fici (strain W106-1 / CGMCC3.15140)</name>
    <dbReference type="NCBI Taxonomy" id="1229662"/>
    <lineage>
        <taxon>Eukaryota</taxon>
        <taxon>Fungi</taxon>
        <taxon>Dikarya</taxon>
        <taxon>Ascomycota</taxon>
        <taxon>Pezizomycotina</taxon>
        <taxon>Sordariomycetes</taxon>
        <taxon>Xylariomycetidae</taxon>
        <taxon>Amphisphaeriales</taxon>
        <taxon>Sporocadaceae</taxon>
        <taxon>Pestalotiopsis</taxon>
    </lineage>
</organism>
<sequence>MLSFKSTALAAVTLLAATARADYYIDPDSVSLSTRTAWCQQELTTCPIICEQVEPGTTITNTCDPKTLTYGCLCGNNLQPNVSEYSLTLPYFTCTEWGTQCVKACGSDSSCASSCREDHPCGAQNPQKTNATSTGTATATSTSTSTGITIYTGLDGSSSSSSSSSPSGNAAAPNLEALNMAGLFSLAASVAVGFIFVL</sequence>